<accession>A0A6A6UPY8</accession>
<feature type="transmembrane region" description="Helical" evidence="1">
    <location>
        <begin position="155"/>
        <end position="176"/>
    </location>
</feature>
<sequence length="389" mass="42976">MATSSPFGTGSPSYGLWNQSHISKFSVKYSPQSLPRPWPYVLISFSISVGFAVWALISSRNAHKQLESGKNDPNKRPSRSSIALDLAKYLIITIRAISTFVSAIKGNPHLGAGAAHEVARGGARIAPSMAFVSFLSILPYLNNYKGIYWITHLRLLLYIDLVLLYIAVCASISPGIKEGWDQYGAWVPTHTVCPISVPDCQTEKALSLKNSFYCISYDRGVSQSSNHLAQFEVIVPYICLVIGGACVFALLGTIDARVKEELDARLNGPDRHDLGDEITRGLEISIKSLFKKQEWFPLSTTHLKGNTSFLKIIFSLMFIIIVVSVPLHIYTEVHPLSLSIVDGSADTGRFGQPLWADCFTSEIPSSKTGFWSIWWSEELENLAVKIGFV</sequence>
<feature type="transmembrane region" description="Helical" evidence="1">
    <location>
        <begin position="234"/>
        <end position="254"/>
    </location>
</feature>
<dbReference type="OrthoDB" id="5291409at2759"/>
<protein>
    <submittedName>
        <fullName evidence="2">Uncharacterized protein</fullName>
    </submittedName>
</protein>
<gene>
    <name evidence="2" type="ORF">BT63DRAFT_410036</name>
</gene>
<keyword evidence="3" id="KW-1185">Reference proteome</keyword>
<evidence type="ECO:0000256" key="1">
    <source>
        <dbReference type="SAM" id="Phobius"/>
    </source>
</evidence>
<dbReference type="AlphaFoldDB" id="A0A6A6UPY8"/>
<organism evidence="2 3">
    <name type="scientific">Microthyrium microscopicum</name>
    <dbReference type="NCBI Taxonomy" id="703497"/>
    <lineage>
        <taxon>Eukaryota</taxon>
        <taxon>Fungi</taxon>
        <taxon>Dikarya</taxon>
        <taxon>Ascomycota</taxon>
        <taxon>Pezizomycotina</taxon>
        <taxon>Dothideomycetes</taxon>
        <taxon>Dothideomycetes incertae sedis</taxon>
        <taxon>Microthyriales</taxon>
        <taxon>Microthyriaceae</taxon>
        <taxon>Microthyrium</taxon>
    </lineage>
</organism>
<keyword evidence="1" id="KW-0472">Membrane</keyword>
<name>A0A6A6UPY8_9PEZI</name>
<evidence type="ECO:0000313" key="2">
    <source>
        <dbReference type="EMBL" id="KAF2672974.1"/>
    </source>
</evidence>
<feature type="transmembrane region" description="Helical" evidence="1">
    <location>
        <begin position="38"/>
        <end position="57"/>
    </location>
</feature>
<keyword evidence="1" id="KW-0812">Transmembrane</keyword>
<reference evidence="2" key="1">
    <citation type="journal article" date="2020" name="Stud. Mycol.">
        <title>101 Dothideomycetes genomes: a test case for predicting lifestyles and emergence of pathogens.</title>
        <authorList>
            <person name="Haridas S."/>
            <person name="Albert R."/>
            <person name="Binder M."/>
            <person name="Bloem J."/>
            <person name="Labutti K."/>
            <person name="Salamov A."/>
            <person name="Andreopoulos B."/>
            <person name="Baker S."/>
            <person name="Barry K."/>
            <person name="Bills G."/>
            <person name="Bluhm B."/>
            <person name="Cannon C."/>
            <person name="Castanera R."/>
            <person name="Culley D."/>
            <person name="Daum C."/>
            <person name="Ezra D."/>
            <person name="Gonzalez J."/>
            <person name="Henrissat B."/>
            <person name="Kuo A."/>
            <person name="Liang C."/>
            <person name="Lipzen A."/>
            <person name="Lutzoni F."/>
            <person name="Magnuson J."/>
            <person name="Mondo S."/>
            <person name="Nolan M."/>
            <person name="Ohm R."/>
            <person name="Pangilinan J."/>
            <person name="Park H.-J."/>
            <person name="Ramirez L."/>
            <person name="Alfaro M."/>
            <person name="Sun H."/>
            <person name="Tritt A."/>
            <person name="Yoshinaga Y."/>
            <person name="Zwiers L.-H."/>
            <person name="Turgeon B."/>
            <person name="Goodwin S."/>
            <person name="Spatafora J."/>
            <person name="Crous P."/>
            <person name="Grigoriev I."/>
        </authorList>
    </citation>
    <scope>NUCLEOTIDE SEQUENCE</scope>
    <source>
        <strain evidence="2">CBS 115976</strain>
    </source>
</reference>
<dbReference type="Proteomes" id="UP000799302">
    <property type="component" value="Unassembled WGS sequence"/>
</dbReference>
<keyword evidence="1" id="KW-1133">Transmembrane helix</keyword>
<proteinExistence type="predicted"/>
<evidence type="ECO:0000313" key="3">
    <source>
        <dbReference type="Proteomes" id="UP000799302"/>
    </source>
</evidence>
<dbReference type="EMBL" id="MU004231">
    <property type="protein sequence ID" value="KAF2672974.1"/>
    <property type="molecule type" value="Genomic_DNA"/>
</dbReference>
<feature type="transmembrane region" description="Helical" evidence="1">
    <location>
        <begin position="309"/>
        <end position="330"/>
    </location>
</feature>